<comment type="similarity">
    <text evidence="3 13">Belongs to the peptidase M14 family.</text>
</comment>
<keyword evidence="4" id="KW-0964">Secreted</keyword>
<comment type="cofactor">
    <cofactor evidence="1">
        <name>Zn(2+)</name>
        <dbReference type="ChEBI" id="CHEBI:29105"/>
    </cofactor>
</comment>
<keyword evidence="11" id="KW-0482">Metalloprotease</keyword>
<dbReference type="Pfam" id="PF00246">
    <property type="entry name" value="Peptidase_M14"/>
    <property type="match status" value="1"/>
</dbReference>
<dbReference type="Gene3D" id="3.40.630.10">
    <property type="entry name" value="Zn peptidases"/>
    <property type="match status" value="1"/>
</dbReference>
<gene>
    <name evidence="16" type="ORF">CAOG_002106</name>
</gene>
<dbReference type="PRINTS" id="PR00765">
    <property type="entry name" value="CRBOXYPTASEA"/>
</dbReference>
<dbReference type="GO" id="GO:0006508">
    <property type="term" value="P:proteolysis"/>
    <property type="evidence" value="ECO:0007669"/>
    <property type="project" value="UniProtKB-KW"/>
</dbReference>
<evidence type="ECO:0000256" key="6">
    <source>
        <dbReference type="ARBA" id="ARBA00022670"/>
    </source>
</evidence>
<reference evidence="17" key="1">
    <citation type="submission" date="2011-02" db="EMBL/GenBank/DDBJ databases">
        <title>The Genome Sequence of Capsaspora owczarzaki ATCC 30864.</title>
        <authorList>
            <person name="Russ C."/>
            <person name="Cuomo C."/>
            <person name="Burger G."/>
            <person name="Gray M.W."/>
            <person name="Holland P.W.H."/>
            <person name="King N."/>
            <person name="Lang F.B.F."/>
            <person name="Roger A.J."/>
            <person name="Ruiz-Trillo I."/>
            <person name="Young S.K."/>
            <person name="Zeng Q."/>
            <person name="Gargeya S."/>
            <person name="Alvarado L."/>
            <person name="Berlin A."/>
            <person name="Chapman S.B."/>
            <person name="Chen Z."/>
            <person name="Freedman E."/>
            <person name="Gellesch M."/>
            <person name="Goldberg J."/>
            <person name="Griggs A."/>
            <person name="Gujja S."/>
            <person name="Heilman E."/>
            <person name="Heiman D."/>
            <person name="Howarth C."/>
            <person name="Mehta T."/>
            <person name="Neiman D."/>
            <person name="Pearson M."/>
            <person name="Roberts A."/>
            <person name="Saif S."/>
            <person name="Shea T."/>
            <person name="Shenoy N."/>
            <person name="Sisk P."/>
            <person name="Stolte C."/>
            <person name="Sykes S."/>
            <person name="White J."/>
            <person name="Yandava C."/>
            <person name="Haas B."/>
            <person name="Nusbaum C."/>
            <person name="Birren B."/>
        </authorList>
    </citation>
    <scope>NUCLEOTIDE SEQUENCE</scope>
    <source>
        <strain evidence="17">ATCC 30864</strain>
    </source>
</reference>
<evidence type="ECO:0000256" key="9">
    <source>
        <dbReference type="ARBA" id="ARBA00022801"/>
    </source>
</evidence>
<organism evidence="16 17">
    <name type="scientific">Capsaspora owczarzaki (strain ATCC 30864)</name>
    <dbReference type="NCBI Taxonomy" id="595528"/>
    <lineage>
        <taxon>Eukaryota</taxon>
        <taxon>Filasterea</taxon>
        <taxon>Capsaspora</taxon>
    </lineage>
</organism>
<dbReference type="FunCoup" id="A0A0D2U6R7">
    <property type="interactions" value="4"/>
</dbReference>
<dbReference type="SUPFAM" id="SSF54897">
    <property type="entry name" value="Protease propeptides/inhibitors"/>
    <property type="match status" value="1"/>
</dbReference>
<dbReference type="FunFam" id="3.30.70.340:FF:000001">
    <property type="entry name" value="Carboxypeptidase A5"/>
    <property type="match status" value="1"/>
</dbReference>
<evidence type="ECO:0000256" key="5">
    <source>
        <dbReference type="ARBA" id="ARBA00022645"/>
    </source>
</evidence>
<dbReference type="EMBL" id="KE346362">
    <property type="protein sequence ID" value="KJE90866.1"/>
    <property type="molecule type" value="Genomic_DNA"/>
</dbReference>
<feature type="active site" description="Proton donor/acceptor" evidence="13">
    <location>
        <position position="414"/>
    </location>
</feature>
<evidence type="ECO:0000256" key="11">
    <source>
        <dbReference type="ARBA" id="ARBA00023049"/>
    </source>
</evidence>
<dbReference type="PROSITE" id="PS52035">
    <property type="entry name" value="PEPTIDASE_M14"/>
    <property type="match status" value="1"/>
</dbReference>
<keyword evidence="12" id="KW-1015">Disulfide bond</keyword>
<proteinExistence type="inferred from homology"/>
<dbReference type="OrthoDB" id="3626597at2759"/>
<dbReference type="InterPro" id="IPR003146">
    <property type="entry name" value="M14A_act_pep"/>
</dbReference>
<dbReference type="Gene3D" id="3.30.70.340">
    <property type="entry name" value="Metallocarboxypeptidase-like"/>
    <property type="match status" value="1"/>
</dbReference>
<feature type="signal peptide" evidence="14">
    <location>
        <begin position="1"/>
        <end position="24"/>
    </location>
</feature>
<dbReference type="PANTHER" id="PTHR11705:SF91">
    <property type="entry name" value="FI01817P-RELATED"/>
    <property type="match status" value="1"/>
</dbReference>
<dbReference type="STRING" id="595528.A0A0D2U6R7"/>
<evidence type="ECO:0000256" key="13">
    <source>
        <dbReference type="PROSITE-ProRule" id="PRU01379"/>
    </source>
</evidence>
<keyword evidence="9" id="KW-0378">Hydrolase</keyword>
<keyword evidence="17" id="KW-1185">Reference proteome</keyword>
<evidence type="ECO:0000259" key="15">
    <source>
        <dbReference type="PROSITE" id="PS52035"/>
    </source>
</evidence>
<name>A0A0D2U6R7_CAPO3</name>
<keyword evidence="10" id="KW-0862">Zinc</keyword>
<evidence type="ECO:0000256" key="3">
    <source>
        <dbReference type="ARBA" id="ARBA00005988"/>
    </source>
</evidence>
<dbReference type="CDD" id="cd03860">
    <property type="entry name" value="M14_CP_A-B_like"/>
    <property type="match status" value="1"/>
</dbReference>
<sequence>MRSSASSALVVLALVALAAASAFAAPAHPHTPLAGQALDGHKVYRITAQSDEQLRMLNSFVEMWDTYVDVWRDIRSVEHPVDIRVPESLQKQFVSFLDMIEVEHTVIVENVAELVQEQMDDIRARASSFVLSADNVHDDGWYSNYQTFENITAWLTTLQAKYPSLVTINIVGTTYEGRSLPAITISSNSTSGKPKPGIWIDAGIHAREWITTGTAVYMIGNLLEGYGVNANITAIVDAFDWTILPVFNADGYTYTWSNALDARMWRKTRSKNAGSLCVGTDPNRNWDFHWGEAGTSTNPCSDSYQGKSAFSEIEIKSVADYIKTKGTYVIYVDLHSYGQLWMSPWGYTDTKPADFNTQDAGSIAGVNAVVAAATTLPAAVFTHGTICSTIYPASGSSADWTYGVAGIVYSYGIELRDTGTYGFVLPASYIVPSGNEMLAGFIALAKYVATQLK</sequence>
<dbReference type="eggNOG" id="KOG2650">
    <property type="taxonomic scope" value="Eukaryota"/>
</dbReference>
<evidence type="ECO:0000313" key="16">
    <source>
        <dbReference type="EMBL" id="KJE90866.1"/>
    </source>
</evidence>
<keyword evidence="6" id="KW-0645">Protease</keyword>
<dbReference type="SMART" id="SM00631">
    <property type="entry name" value="Zn_pept"/>
    <property type="match status" value="1"/>
</dbReference>
<evidence type="ECO:0000256" key="7">
    <source>
        <dbReference type="ARBA" id="ARBA00022723"/>
    </source>
</evidence>
<evidence type="ECO:0000256" key="2">
    <source>
        <dbReference type="ARBA" id="ARBA00004613"/>
    </source>
</evidence>
<evidence type="ECO:0000313" key="17">
    <source>
        <dbReference type="Proteomes" id="UP000008743"/>
    </source>
</evidence>
<dbReference type="SUPFAM" id="SSF53187">
    <property type="entry name" value="Zn-dependent exopeptidases"/>
    <property type="match status" value="1"/>
</dbReference>
<keyword evidence="7" id="KW-0479">Metal-binding</keyword>
<dbReference type="GO" id="GO:0008270">
    <property type="term" value="F:zinc ion binding"/>
    <property type="evidence" value="ECO:0007669"/>
    <property type="project" value="InterPro"/>
</dbReference>
<comment type="subcellular location">
    <subcellularLocation>
        <location evidence="2">Secreted</location>
    </subcellularLocation>
</comment>
<accession>A0A0D2U6R7</accession>
<dbReference type="RefSeq" id="XP_004348856.1">
    <property type="nucleotide sequence ID" value="XM_004348806.2"/>
</dbReference>
<dbReference type="InParanoid" id="A0A0D2U6R7"/>
<dbReference type="InterPro" id="IPR057246">
    <property type="entry name" value="CARBOXYPEPT_ZN_1"/>
</dbReference>
<dbReference type="PROSITE" id="PS00132">
    <property type="entry name" value="CARBOXYPEPT_ZN_1"/>
    <property type="match status" value="1"/>
</dbReference>
<evidence type="ECO:0000256" key="4">
    <source>
        <dbReference type="ARBA" id="ARBA00022525"/>
    </source>
</evidence>
<evidence type="ECO:0000256" key="8">
    <source>
        <dbReference type="ARBA" id="ARBA00022729"/>
    </source>
</evidence>
<dbReference type="InterPro" id="IPR036990">
    <property type="entry name" value="M14A-like_propep"/>
</dbReference>
<keyword evidence="8 14" id="KW-0732">Signal</keyword>
<dbReference type="PANTHER" id="PTHR11705">
    <property type="entry name" value="PROTEASE FAMILY M14 CARBOXYPEPTIDASE A,B"/>
    <property type="match status" value="1"/>
</dbReference>
<feature type="chain" id="PRO_5002252541" evidence="14">
    <location>
        <begin position="25"/>
        <end position="453"/>
    </location>
</feature>
<dbReference type="GO" id="GO:0004181">
    <property type="term" value="F:metallocarboxypeptidase activity"/>
    <property type="evidence" value="ECO:0007669"/>
    <property type="project" value="InterPro"/>
</dbReference>
<dbReference type="Pfam" id="PF02244">
    <property type="entry name" value="Propep_M14"/>
    <property type="match status" value="1"/>
</dbReference>
<dbReference type="PhylomeDB" id="A0A0D2U6R7"/>
<dbReference type="FunFam" id="3.40.630.10:FF:000040">
    <property type="entry name" value="zinc carboxypeptidase"/>
    <property type="match status" value="1"/>
</dbReference>
<dbReference type="GO" id="GO:0005615">
    <property type="term" value="C:extracellular space"/>
    <property type="evidence" value="ECO:0007669"/>
    <property type="project" value="TreeGrafter"/>
</dbReference>
<dbReference type="AlphaFoldDB" id="A0A0D2U6R7"/>
<evidence type="ECO:0000256" key="1">
    <source>
        <dbReference type="ARBA" id="ARBA00001947"/>
    </source>
</evidence>
<protein>
    <submittedName>
        <fullName evidence="16">Carboxypeptidase A1</fullName>
    </submittedName>
</protein>
<dbReference type="Proteomes" id="UP000008743">
    <property type="component" value="Unassembled WGS sequence"/>
</dbReference>
<keyword evidence="5 16" id="KW-0121">Carboxypeptidase</keyword>
<evidence type="ECO:0000256" key="10">
    <source>
        <dbReference type="ARBA" id="ARBA00022833"/>
    </source>
</evidence>
<feature type="domain" description="Peptidase M14" evidence="15">
    <location>
        <begin position="144"/>
        <end position="448"/>
    </location>
</feature>
<evidence type="ECO:0000256" key="14">
    <source>
        <dbReference type="SAM" id="SignalP"/>
    </source>
</evidence>
<evidence type="ECO:0000256" key="12">
    <source>
        <dbReference type="ARBA" id="ARBA00023157"/>
    </source>
</evidence>
<dbReference type="OMA" id="WSYDSGI"/>
<dbReference type="InterPro" id="IPR000834">
    <property type="entry name" value="Peptidase_M14"/>
</dbReference>